<evidence type="ECO:0000256" key="1">
    <source>
        <dbReference type="ARBA" id="ARBA00009013"/>
    </source>
</evidence>
<evidence type="ECO:0000259" key="3">
    <source>
        <dbReference type="PROSITE" id="PS50801"/>
    </source>
</evidence>
<proteinExistence type="inferred from homology"/>
<dbReference type="InterPro" id="IPR002645">
    <property type="entry name" value="STAS_dom"/>
</dbReference>
<evidence type="ECO:0000313" key="4">
    <source>
        <dbReference type="EMBL" id="GHE82198.1"/>
    </source>
</evidence>
<organism evidence="4 5">
    <name type="scientific">Streptomyces spiralis</name>
    <dbReference type="NCBI Taxonomy" id="66376"/>
    <lineage>
        <taxon>Bacteria</taxon>
        <taxon>Bacillati</taxon>
        <taxon>Actinomycetota</taxon>
        <taxon>Actinomycetes</taxon>
        <taxon>Kitasatosporales</taxon>
        <taxon>Streptomycetaceae</taxon>
        <taxon>Streptomyces</taxon>
    </lineage>
</organism>
<comment type="similarity">
    <text evidence="1 2">Belongs to the anti-sigma-factor antagonist family.</text>
</comment>
<evidence type="ECO:0000313" key="5">
    <source>
        <dbReference type="Proteomes" id="UP000641386"/>
    </source>
</evidence>
<protein>
    <recommendedName>
        <fullName evidence="2">Anti-sigma factor antagonist</fullName>
    </recommendedName>
</protein>
<dbReference type="InterPro" id="IPR036513">
    <property type="entry name" value="STAS_dom_sf"/>
</dbReference>
<dbReference type="SUPFAM" id="SSF52091">
    <property type="entry name" value="SpoIIaa-like"/>
    <property type="match status" value="1"/>
</dbReference>
<dbReference type="CDD" id="cd07043">
    <property type="entry name" value="STAS_anti-anti-sigma_factors"/>
    <property type="match status" value="1"/>
</dbReference>
<gene>
    <name evidence="4" type="ORF">GCM10014715_42490</name>
</gene>
<accession>A0A919A174</accession>
<dbReference type="EMBL" id="BNBC01000019">
    <property type="protein sequence ID" value="GHE82198.1"/>
    <property type="molecule type" value="Genomic_DNA"/>
</dbReference>
<dbReference type="PROSITE" id="PS50801">
    <property type="entry name" value="STAS"/>
    <property type="match status" value="1"/>
</dbReference>
<dbReference type="Proteomes" id="UP000641386">
    <property type="component" value="Unassembled WGS sequence"/>
</dbReference>
<dbReference type="NCBIfam" id="TIGR00377">
    <property type="entry name" value="ant_ant_sig"/>
    <property type="match status" value="1"/>
</dbReference>
<feature type="domain" description="STAS" evidence="3">
    <location>
        <begin position="14"/>
        <end position="95"/>
    </location>
</feature>
<dbReference type="InterPro" id="IPR058548">
    <property type="entry name" value="MlaB-like_STAS"/>
</dbReference>
<comment type="caution">
    <text evidence="4">The sequence shown here is derived from an EMBL/GenBank/DDBJ whole genome shotgun (WGS) entry which is preliminary data.</text>
</comment>
<dbReference type="RefSeq" id="WP_189902510.1">
    <property type="nucleotide sequence ID" value="NZ_JBHMBZ010000005.1"/>
</dbReference>
<dbReference type="Gene3D" id="3.30.750.24">
    <property type="entry name" value="STAS domain"/>
    <property type="match status" value="1"/>
</dbReference>
<dbReference type="InterPro" id="IPR003658">
    <property type="entry name" value="Anti-sigma_ant"/>
</dbReference>
<evidence type="ECO:0000256" key="2">
    <source>
        <dbReference type="RuleBase" id="RU003749"/>
    </source>
</evidence>
<reference evidence="4" key="2">
    <citation type="submission" date="2020-09" db="EMBL/GenBank/DDBJ databases">
        <authorList>
            <person name="Sun Q."/>
            <person name="Ohkuma M."/>
        </authorList>
    </citation>
    <scope>NUCLEOTIDE SEQUENCE</scope>
    <source>
        <strain evidence="4">JCM 3302</strain>
    </source>
</reference>
<name>A0A919A174_9ACTN</name>
<reference evidence="4" key="1">
    <citation type="journal article" date="2014" name="Int. J. Syst. Evol. Microbiol.">
        <title>Complete genome sequence of Corynebacterium casei LMG S-19264T (=DSM 44701T), isolated from a smear-ripened cheese.</title>
        <authorList>
            <consortium name="US DOE Joint Genome Institute (JGI-PGF)"/>
            <person name="Walter F."/>
            <person name="Albersmeier A."/>
            <person name="Kalinowski J."/>
            <person name="Ruckert C."/>
        </authorList>
    </citation>
    <scope>NUCLEOTIDE SEQUENCE</scope>
    <source>
        <strain evidence="4">JCM 3302</strain>
    </source>
</reference>
<dbReference type="GO" id="GO:0043856">
    <property type="term" value="F:anti-sigma factor antagonist activity"/>
    <property type="evidence" value="ECO:0007669"/>
    <property type="project" value="InterPro"/>
</dbReference>
<dbReference type="Pfam" id="PF13466">
    <property type="entry name" value="STAS_2"/>
    <property type="match status" value="1"/>
</dbReference>
<dbReference type="AlphaFoldDB" id="A0A919A174"/>
<keyword evidence="5" id="KW-1185">Reference proteome</keyword>
<sequence length="133" mass="13976">MPAVCTVLVGTRPIVVTAAGELDIATAAHTEAIFTAASSGTHPEVVVDLRQVTFLDCAGARPLTAAARRIHEAGGRLTLLADHPMVVKVLRLNQLNPHGASSTGGADPAHHPPAYPPSPRLCDYRCRPLTEEC</sequence>